<dbReference type="RefSeq" id="WP_252836497.1">
    <property type="nucleotide sequence ID" value="NZ_CP099583.1"/>
</dbReference>
<feature type="region of interest" description="Disordered" evidence="1">
    <location>
        <begin position="89"/>
        <end position="186"/>
    </location>
</feature>
<dbReference type="EMBL" id="CP099583">
    <property type="protein sequence ID" value="USS42777.1"/>
    <property type="molecule type" value="Genomic_DNA"/>
</dbReference>
<name>A0ABY5BAA9_BURGL</name>
<evidence type="ECO:0000313" key="3">
    <source>
        <dbReference type="EMBL" id="USS42777.1"/>
    </source>
</evidence>
<feature type="domain" description="ParB-related ThiF-related cassette protein E" evidence="2">
    <location>
        <begin position="3"/>
        <end position="65"/>
    </location>
</feature>
<accession>A0ABY5BAA9</accession>
<protein>
    <submittedName>
        <fullName evidence="3">PRTRC system protein E</fullName>
    </submittedName>
</protein>
<evidence type="ECO:0000259" key="2">
    <source>
        <dbReference type="Pfam" id="PF19556"/>
    </source>
</evidence>
<dbReference type="Proteomes" id="UP001056386">
    <property type="component" value="Chromosome 2"/>
</dbReference>
<feature type="compositionally biased region" description="Low complexity" evidence="1">
    <location>
        <begin position="89"/>
        <end position="105"/>
    </location>
</feature>
<gene>
    <name evidence="3" type="ORF">NFI99_11400</name>
</gene>
<feature type="compositionally biased region" description="Polar residues" evidence="1">
    <location>
        <begin position="137"/>
        <end position="146"/>
    </location>
</feature>
<organism evidence="3 4">
    <name type="scientific">Burkholderia glumae</name>
    <name type="common">Pseudomonas glumae</name>
    <dbReference type="NCBI Taxonomy" id="337"/>
    <lineage>
        <taxon>Bacteria</taxon>
        <taxon>Pseudomonadati</taxon>
        <taxon>Pseudomonadota</taxon>
        <taxon>Betaproteobacteria</taxon>
        <taxon>Burkholderiales</taxon>
        <taxon>Burkholderiaceae</taxon>
        <taxon>Burkholderia</taxon>
    </lineage>
</organism>
<reference evidence="3" key="1">
    <citation type="submission" date="2022-06" db="EMBL/GenBank/DDBJ databases">
        <title>Draft genome sequence of Burkholderia glumae strain GR20004 isolated from rice panicle showing bacterial panicle blight.</title>
        <authorList>
            <person name="Choi S.Y."/>
            <person name="Lee Y.H."/>
        </authorList>
    </citation>
    <scope>NUCLEOTIDE SEQUENCE</scope>
    <source>
        <strain evidence="3">GR20004</strain>
    </source>
</reference>
<evidence type="ECO:0000313" key="4">
    <source>
        <dbReference type="Proteomes" id="UP001056386"/>
    </source>
</evidence>
<proteinExistence type="predicted"/>
<dbReference type="Pfam" id="PF19556">
    <property type="entry name" value="PRTRC_E"/>
    <property type="match status" value="1"/>
</dbReference>
<sequence>MSLFTALHDIARAANISVLISAEGDDRIRVHVTPVQSAKAEKKLWPLSLVGTPAELDEQFAAAVDAYQPGALSVLDQALACAAANSTSKAAPAALPAPASAAAASEKPRRGRPPKNRAADDTHAAAPPEPQADPRQLSITDETAPNPNDDVREERDGEPETTSNGEEPSSDGVAATTAEGPGLDVW</sequence>
<dbReference type="InterPro" id="IPR022273">
    <property type="entry name" value="PRTRC_protein-E"/>
</dbReference>
<dbReference type="NCBIfam" id="TIGR03741">
    <property type="entry name" value="PRTRC_E"/>
    <property type="match status" value="1"/>
</dbReference>
<keyword evidence="4" id="KW-1185">Reference proteome</keyword>
<evidence type="ECO:0000256" key="1">
    <source>
        <dbReference type="SAM" id="MobiDB-lite"/>
    </source>
</evidence>